<gene>
    <name evidence="2" type="ORF">FU658_11080</name>
</gene>
<reference evidence="2 3" key="1">
    <citation type="submission" date="2019-08" db="EMBL/GenBank/DDBJ databases">
        <authorList>
            <person name="Karlyshev A.V."/>
        </authorList>
    </citation>
    <scope>NUCLEOTIDE SEQUENCE [LARGE SCALE GENOMIC DNA]</scope>
    <source>
        <strain evidence="2 3">Alg18-2.2</strain>
    </source>
</reference>
<sequence>MLDRVLALADAGDAPVTAYRDASTGEVHEERLSRGHVAAVVRMYAYSPMTAALLPLTLAEAAAGRPEPLLAQARMLVSSLDQQIHHGMQLSVMCTEDADEMQAREEDADTVLGNELISMSLAQCAVWPRGERPADFREPLRGDLPVLVLSGELDPVTPPRYGDEIVAHLPRGRHLVLPGQGHTTIGIGCMPKLTARFIDTLDAAELDATCLEGLRAMPPFSGFYGWEP</sequence>
<proteinExistence type="predicted"/>
<dbReference type="EMBL" id="VRTS01000008">
    <property type="protein sequence ID" value="TXK60687.1"/>
    <property type="molecule type" value="Genomic_DNA"/>
</dbReference>
<keyword evidence="2" id="KW-0378">Hydrolase</keyword>
<dbReference type="InterPro" id="IPR029058">
    <property type="entry name" value="AB_hydrolase_fold"/>
</dbReference>
<evidence type="ECO:0000313" key="2">
    <source>
        <dbReference type="EMBL" id="TXK60687.1"/>
    </source>
</evidence>
<dbReference type="OrthoDB" id="4510475at2"/>
<dbReference type="Gene3D" id="3.40.50.1820">
    <property type="entry name" value="alpha/beta hydrolase"/>
    <property type="match status" value="1"/>
</dbReference>
<organism evidence="2 3">
    <name type="scientific">Alkalisalibacterium limincola</name>
    <dbReference type="NCBI Taxonomy" id="2699169"/>
    <lineage>
        <taxon>Bacteria</taxon>
        <taxon>Pseudomonadati</taxon>
        <taxon>Pseudomonadota</taxon>
        <taxon>Gammaproteobacteria</taxon>
        <taxon>Lysobacterales</taxon>
        <taxon>Lysobacteraceae</taxon>
        <taxon>Alkalisalibacterium</taxon>
    </lineage>
</organism>
<dbReference type="Proteomes" id="UP000321248">
    <property type="component" value="Unassembled WGS sequence"/>
</dbReference>
<keyword evidence="3" id="KW-1185">Reference proteome</keyword>
<protein>
    <submittedName>
        <fullName evidence="2">Alpha/beta hydrolase</fullName>
    </submittedName>
</protein>
<dbReference type="AlphaFoldDB" id="A0A5C8KJC1"/>
<feature type="domain" description="Peptidase S33 tripeptidyl aminopeptidase-like C-terminal" evidence="1">
    <location>
        <begin position="112"/>
        <end position="210"/>
    </location>
</feature>
<accession>A0A5C8KJC1</accession>
<dbReference type="InterPro" id="IPR013595">
    <property type="entry name" value="Pept_S33_TAP-like_C"/>
</dbReference>
<evidence type="ECO:0000313" key="3">
    <source>
        <dbReference type="Proteomes" id="UP000321248"/>
    </source>
</evidence>
<evidence type="ECO:0000259" key="1">
    <source>
        <dbReference type="Pfam" id="PF08386"/>
    </source>
</evidence>
<dbReference type="Pfam" id="PF08386">
    <property type="entry name" value="Abhydrolase_4"/>
    <property type="match status" value="1"/>
</dbReference>
<dbReference type="RefSeq" id="WP_147892146.1">
    <property type="nucleotide sequence ID" value="NZ_VRTS01000008.1"/>
</dbReference>
<dbReference type="SUPFAM" id="SSF53474">
    <property type="entry name" value="alpha/beta-Hydrolases"/>
    <property type="match status" value="1"/>
</dbReference>
<dbReference type="GO" id="GO:0016787">
    <property type="term" value="F:hydrolase activity"/>
    <property type="evidence" value="ECO:0007669"/>
    <property type="project" value="UniProtKB-KW"/>
</dbReference>
<comment type="caution">
    <text evidence="2">The sequence shown here is derived from an EMBL/GenBank/DDBJ whole genome shotgun (WGS) entry which is preliminary data.</text>
</comment>
<name>A0A5C8KJC1_9GAMM</name>